<evidence type="ECO:0000313" key="16">
    <source>
        <dbReference type="EMBL" id="MER2491591.1"/>
    </source>
</evidence>
<evidence type="ECO:0000256" key="11">
    <source>
        <dbReference type="RuleBase" id="RU003357"/>
    </source>
</evidence>
<comment type="caution">
    <text evidence="16">The sequence shown here is derived from an EMBL/GenBank/DDBJ whole genome shotgun (WGS) entry which is preliminary data.</text>
</comment>
<evidence type="ECO:0000256" key="3">
    <source>
        <dbReference type="ARBA" id="ARBA00022452"/>
    </source>
</evidence>
<feature type="region of interest" description="Disordered" evidence="12">
    <location>
        <begin position="225"/>
        <end position="251"/>
    </location>
</feature>
<protein>
    <submittedName>
        <fullName evidence="16">TonB-dependent receptor</fullName>
    </submittedName>
</protein>
<keyword evidence="17" id="KW-1185">Reference proteome</keyword>
<dbReference type="InterPro" id="IPR012910">
    <property type="entry name" value="Plug_dom"/>
</dbReference>
<keyword evidence="4 10" id="KW-0812">Transmembrane</keyword>
<dbReference type="Pfam" id="PF00593">
    <property type="entry name" value="TonB_dep_Rec_b-barrel"/>
    <property type="match status" value="1"/>
</dbReference>
<evidence type="ECO:0000256" key="5">
    <source>
        <dbReference type="ARBA" id="ARBA00022729"/>
    </source>
</evidence>
<evidence type="ECO:0000256" key="12">
    <source>
        <dbReference type="SAM" id="MobiDB-lite"/>
    </source>
</evidence>
<keyword evidence="2 10" id="KW-0813">Transport</keyword>
<feature type="domain" description="TonB-dependent receptor plug" evidence="15">
    <location>
        <begin position="53"/>
        <end position="163"/>
    </location>
</feature>
<evidence type="ECO:0000256" key="4">
    <source>
        <dbReference type="ARBA" id="ARBA00022692"/>
    </source>
</evidence>
<evidence type="ECO:0000256" key="8">
    <source>
        <dbReference type="ARBA" id="ARBA00023136"/>
    </source>
</evidence>
<feature type="domain" description="TonB-dependent receptor-like beta-barrel" evidence="14">
    <location>
        <begin position="298"/>
        <end position="755"/>
    </location>
</feature>
<evidence type="ECO:0000259" key="14">
    <source>
        <dbReference type="Pfam" id="PF00593"/>
    </source>
</evidence>
<reference evidence="16 17" key="1">
    <citation type="submission" date="2024-06" db="EMBL/GenBank/DDBJ databases">
        <authorList>
            <person name="Chen R.Y."/>
        </authorList>
    </citation>
    <scope>NUCLEOTIDE SEQUENCE [LARGE SCALE GENOMIC DNA]</scope>
    <source>
        <strain evidence="16 17">D2</strain>
    </source>
</reference>
<sequence length="784" mass="87515">MQNTSKLCTAMLCTLAPAFVNTQAVAQTAENTPAEKIEEVSIIAKRIFNDTQIVSPVSTIDEADLQRVSVITVEDAIAHAPSLVVRRRFIGDPNGVIGIRGANMFQGTHSMVFADGMPLHYHLQTRYSGSPRWSLISPSEIEKVDVVYGPFSAEYSGNAMGGVVNITSKTPDQQKIVIDGTLINQDYSVLGHQDNYAGYKTFISYQDKIDKLTFFASFNRLKNQSQPQSQYRSTFSEANPTQPEASQQNPEVTGAVKGLDEFAKPQLYYGHSGTEEATSDLVKFKLGYDFGQTQVRANLAYEQRQREENQHLNFVTDSAGNPIWDGTVSQNNQLFNIRGSNYQQRYQDRNSLLASFGISGLINQSDWAFDGFYSHFKILKDQEIRSGRNPQDPAYQSENTNFKGRLTEYDNTGWQIFDLKLGSESLFGNTAQRLSVGLHLDSYELNLISDDYNSITGEKATDETDGNKATGRTDSGGQAATMAAFFQYGYRLNRQWDLALGLRYEDWQTEQGYIGATALKNRAESAFSPKVSLGYFPTDKLSLRYSVARAVRFPIVEELYRNEDAIGGGSAFISDPSLNPEKGVFHNVSINQALDNGQLGLNLFYDVVEDVIFNQSTQSNSGTITTSLPSDEVATKGVEFSYQAEQLGGLPLHIKYNLSYIDAEITKNQLDPSIIGNAFPRLPKWRSNLVLAYQTSKTTEVSTNLRYASNAYSRLDNQDIAENVFGAQDDYLIAGIKGNWQLNSQLKLSLGVDNINNEKAYVYHPWPQRTFYLEGKYVFTAEQE</sequence>
<dbReference type="Gene3D" id="2.40.170.20">
    <property type="entry name" value="TonB-dependent receptor, beta-barrel domain"/>
    <property type="match status" value="1"/>
</dbReference>
<dbReference type="CDD" id="cd01347">
    <property type="entry name" value="ligand_gated_channel"/>
    <property type="match status" value="1"/>
</dbReference>
<comment type="similarity">
    <text evidence="10 11">Belongs to the TonB-dependent receptor family.</text>
</comment>
<feature type="signal peptide" evidence="13">
    <location>
        <begin position="1"/>
        <end position="26"/>
    </location>
</feature>
<evidence type="ECO:0000256" key="7">
    <source>
        <dbReference type="ARBA" id="ARBA00023077"/>
    </source>
</evidence>
<evidence type="ECO:0000256" key="10">
    <source>
        <dbReference type="PROSITE-ProRule" id="PRU01360"/>
    </source>
</evidence>
<dbReference type="RefSeq" id="WP_350401183.1">
    <property type="nucleotide sequence ID" value="NZ_JBELOE010000136.1"/>
</dbReference>
<name>A0ABV1RFQ0_9ALTE</name>
<keyword evidence="5 13" id="KW-0732">Signal</keyword>
<evidence type="ECO:0000256" key="1">
    <source>
        <dbReference type="ARBA" id="ARBA00004571"/>
    </source>
</evidence>
<dbReference type="Proteomes" id="UP001467690">
    <property type="component" value="Unassembled WGS sequence"/>
</dbReference>
<evidence type="ECO:0000256" key="6">
    <source>
        <dbReference type="ARBA" id="ARBA00023065"/>
    </source>
</evidence>
<proteinExistence type="inferred from homology"/>
<dbReference type="PANTHER" id="PTHR30069:SF53">
    <property type="entry name" value="COLICIN I RECEPTOR-RELATED"/>
    <property type="match status" value="1"/>
</dbReference>
<keyword evidence="3 10" id="KW-1134">Transmembrane beta strand</keyword>
<evidence type="ECO:0000256" key="13">
    <source>
        <dbReference type="SAM" id="SignalP"/>
    </source>
</evidence>
<keyword evidence="8 10" id="KW-0472">Membrane</keyword>
<keyword evidence="6" id="KW-0406">Ion transport</keyword>
<dbReference type="Pfam" id="PF07715">
    <property type="entry name" value="Plug"/>
    <property type="match status" value="1"/>
</dbReference>
<keyword evidence="9 10" id="KW-0998">Cell outer membrane</keyword>
<dbReference type="PROSITE" id="PS52016">
    <property type="entry name" value="TONB_DEPENDENT_REC_3"/>
    <property type="match status" value="1"/>
</dbReference>
<dbReference type="InterPro" id="IPR039426">
    <property type="entry name" value="TonB-dep_rcpt-like"/>
</dbReference>
<dbReference type="EMBL" id="JBELOE010000136">
    <property type="protein sequence ID" value="MER2491591.1"/>
    <property type="molecule type" value="Genomic_DNA"/>
</dbReference>
<dbReference type="InterPro" id="IPR000531">
    <property type="entry name" value="Beta-barrel_TonB"/>
</dbReference>
<dbReference type="InterPro" id="IPR036942">
    <property type="entry name" value="Beta-barrel_TonB_sf"/>
</dbReference>
<evidence type="ECO:0000259" key="15">
    <source>
        <dbReference type="Pfam" id="PF07715"/>
    </source>
</evidence>
<feature type="chain" id="PRO_5045610735" evidence="13">
    <location>
        <begin position="27"/>
        <end position="784"/>
    </location>
</feature>
<accession>A0ABV1RFQ0</accession>
<comment type="subcellular location">
    <subcellularLocation>
        <location evidence="1 10">Cell outer membrane</location>
        <topology evidence="1 10">Multi-pass membrane protein</topology>
    </subcellularLocation>
</comment>
<evidence type="ECO:0000256" key="2">
    <source>
        <dbReference type="ARBA" id="ARBA00022448"/>
    </source>
</evidence>
<keyword evidence="7 11" id="KW-0798">TonB box</keyword>
<keyword evidence="16" id="KW-0675">Receptor</keyword>
<dbReference type="InterPro" id="IPR037066">
    <property type="entry name" value="Plug_dom_sf"/>
</dbReference>
<evidence type="ECO:0000256" key="9">
    <source>
        <dbReference type="ARBA" id="ARBA00023237"/>
    </source>
</evidence>
<organism evidence="16 17">
    <name type="scientific">Catenovulum sediminis</name>
    <dbReference type="NCBI Taxonomy" id="1740262"/>
    <lineage>
        <taxon>Bacteria</taxon>
        <taxon>Pseudomonadati</taxon>
        <taxon>Pseudomonadota</taxon>
        <taxon>Gammaproteobacteria</taxon>
        <taxon>Alteromonadales</taxon>
        <taxon>Alteromonadaceae</taxon>
        <taxon>Catenovulum</taxon>
    </lineage>
</organism>
<dbReference type="Gene3D" id="2.170.130.10">
    <property type="entry name" value="TonB-dependent receptor, plug domain"/>
    <property type="match status" value="1"/>
</dbReference>
<gene>
    <name evidence="16" type="ORF">ABS311_06820</name>
</gene>
<dbReference type="SUPFAM" id="SSF56935">
    <property type="entry name" value="Porins"/>
    <property type="match status" value="1"/>
</dbReference>
<dbReference type="PANTHER" id="PTHR30069">
    <property type="entry name" value="TONB-DEPENDENT OUTER MEMBRANE RECEPTOR"/>
    <property type="match status" value="1"/>
</dbReference>
<evidence type="ECO:0000313" key="17">
    <source>
        <dbReference type="Proteomes" id="UP001467690"/>
    </source>
</evidence>